<accession>A0A165EQA9</accession>
<organism evidence="2 3">
    <name type="scientific">Laetiporus sulphureus 93-53</name>
    <dbReference type="NCBI Taxonomy" id="1314785"/>
    <lineage>
        <taxon>Eukaryota</taxon>
        <taxon>Fungi</taxon>
        <taxon>Dikarya</taxon>
        <taxon>Basidiomycota</taxon>
        <taxon>Agaricomycotina</taxon>
        <taxon>Agaricomycetes</taxon>
        <taxon>Polyporales</taxon>
        <taxon>Laetiporus</taxon>
    </lineage>
</organism>
<dbReference type="InParanoid" id="A0A165EQA9"/>
<proteinExistence type="predicted"/>
<gene>
    <name evidence="2" type="ORF">LAESUDRAFT_725003</name>
</gene>
<feature type="region of interest" description="Disordered" evidence="1">
    <location>
        <begin position="52"/>
        <end position="100"/>
    </location>
</feature>
<dbReference type="GeneID" id="63825764"/>
<dbReference type="Proteomes" id="UP000076871">
    <property type="component" value="Unassembled WGS sequence"/>
</dbReference>
<feature type="compositionally biased region" description="Low complexity" evidence="1">
    <location>
        <begin position="160"/>
        <end position="178"/>
    </location>
</feature>
<name>A0A165EQA9_9APHY</name>
<keyword evidence="3" id="KW-1185">Reference proteome</keyword>
<feature type="compositionally biased region" description="Low complexity" evidence="1">
    <location>
        <begin position="53"/>
        <end position="71"/>
    </location>
</feature>
<sequence length="215" mass="23638">MFQHDAEPFAVAPHHDPMYMPSKATLAGPLYLQQCSLEIIQLVEVPAPPRIRPSSSFMGSSFASSSYSSSMEESEDESECSSYCSSDPEEEEAARTSAPDDTYKTRLHRVLVWREKLAHAMGVPAISTFSPLPLKRKSDDAEDESYDDDMVSHSSKRSRSSSYRSSAPRPPSSLSAHSCPACDASFSTRQGLRQHAQSPSSNDACRTAVEYECEA</sequence>
<protein>
    <recommendedName>
        <fullName evidence="4">C2H2-type domain-containing protein</fullName>
    </recommendedName>
</protein>
<dbReference type="OrthoDB" id="3256870at2759"/>
<reference evidence="2 3" key="1">
    <citation type="journal article" date="2016" name="Mol. Biol. Evol.">
        <title>Comparative Genomics of Early-Diverging Mushroom-Forming Fungi Provides Insights into the Origins of Lignocellulose Decay Capabilities.</title>
        <authorList>
            <person name="Nagy L.G."/>
            <person name="Riley R."/>
            <person name="Tritt A."/>
            <person name="Adam C."/>
            <person name="Daum C."/>
            <person name="Floudas D."/>
            <person name="Sun H."/>
            <person name="Yadav J.S."/>
            <person name="Pangilinan J."/>
            <person name="Larsson K.H."/>
            <person name="Matsuura K."/>
            <person name="Barry K."/>
            <person name="Labutti K."/>
            <person name="Kuo R."/>
            <person name="Ohm R.A."/>
            <person name="Bhattacharya S.S."/>
            <person name="Shirouzu T."/>
            <person name="Yoshinaga Y."/>
            <person name="Martin F.M."/>
            <person name="Grigoriev I.V."/>
            <person name="Hibbett D.S."/>
        </authorList>
    </citation>
    <scope>NUCLEOTIDE SEQUENCE [LARGE SCALE GENOMIC DNA]</scope>
    <source>
        <strain evidence="2 3">93-53</strain>
    </source>
</reference>
<feature type="compositionally biased region" description="Acidic residues" evidence="1">
    <location>
        <begin position="140"/>
        <end position="149"/>
    </location>
</feature>
<evidence type="ECO:0000256" key="1">
    <source>
        <dbReference type="SAM" id="MobiDB-lite"/>
    </source>
</evidence>
<feature type="region of interest" description="Disordered" evidence="1">
    <location>
        <begin position="129"/>
        <end position="180"/>
    </location>
</feature>
<evidence type="ECO:0000313" key="2">
    <source>
        <dbReference type="EMBL" id="KZT07542.1"/>
    </source>
</evidence>
<dbReference type="AlphaFoldDB" id="A0A165EQA9"/>
<dbReference type="EMBL" id="KV427619">
    <property type="protein sequence ID" value="KZT07542.1"/>
    <property type="molecule type" value="Genomic_DNA"/>
</dbReference>
<dbReference type="RefSeq" id="XP_040765282.1">
    <property type="nucleotide sequence ID" value="XM_040908735.1"/>
</dbReference>
<evidence type="ECO:0008006" key="4">
    <source>
        <dbReference type="Google" id="ProtNLM"/>
    </source>
</evidence>
<evidence type="ECO:0000313" key="3">
    <source>
        <dbReference type="Proteomes" id="UP000076871"/>
    </source>
</evidence>